<dbReference type="EMBL" id="FNJL01000011">
    <property type="protein sequence ID" value="SDP35074.1"/>
    <property type="molecule type" value="Genomic_DNA"/>
</dbReference>
<reference evidence="2" key="1">
    <citation type="submission" date="2016-10" db="EMBL/GenBank/DDBJ databases">
        <authorList>
            <person name="Varghese N."/>
            <person name="Submissions S."/>
        </authorList>
    </citation>
    <scope>NUCLEOTIDE SEQUENCE [LARGE SCALE GENOMIC DNA]</scope>
    <source>
        <strain evidence="2">DSM 17101</strain>
    </source>
</reference>
<dbReference type="AlphaFoldDB" id="A0A1H0S028"/>
<proteinExistence type="predicted"/>
<accession>A0A1H0S028</accession>
<evidence type="ECO:0000313" key="2">
    <source>
        <dbReference type="Proteomes" id="UP000199317"/>
    </source>
</evidence>
<evidence type="ECO:0000313" key="1">
    <source>
        <dbReference type="EMBL" id="SDP35074.1"/>
    </source>
</evidence>
<organism evidence="1 2">
    <name type="scientific">Paracidovorax cattleyae</name>
    <dbReference type="NCBI Taxonomy" id="80868"/>
    <lineage>
        <taxon>Bacteria</taxon>
        <taxon>Pseudomonadati</taxon>
        <taxon>Pseudomonadota</taxon>
        <taxon>Betaproteobacteria</taxon>
        <taxon>Burkholderiales</taxon>
        <taxon>Comamonadaceae</taxon>
        <taxon>Paracidovorax</taxon>
    </lineage>
</organism>
<dbReference type="RefSeq" id="WP_244160084.1">
    <property type="nucleotide sequence ID" value="NZ_FNJL01000011.1"/>
</dbReference>
<sequence>MAEQQYADALRAGGRFAVESGRERPACAGGRTTARRWARSLWCAGLCCAAACAAASVEPYRMLTEQEAADARTVVQHLRLSPDAASMKAAEQLRRQGERQMQRQNWPAAFKLFGKSMVRYPAPEALAGYADAEIRMLAQMHARQPRADAAVRADVRHAVRFYESSLAADSVLGSLPHDERARIERNAGCLRAFIRTGDRSAPCEPLQWYASGR</sequence>
<name>A0A1H0S028_9BURK</name>
<gene>
    <name evidence="1" type="ORF">SAMN04489708_11143</name>
</gene>
<keyword evidence="2" id="KW-1185">Reference proteome</keyword>
<protein>
    <submittedName>
        <fullName evidence="1">Uncharacterized protein</fullName>
    </submittedName>
</protein>
<dbReference type="Proteomes" id="UP000199317">
    <property type="component" value="Unassembled WGS sequence"/>
</dbReference>